<evidence type="ECO:0000256" key="8">
    <source>
        <dbReference type="SAM" id="Phobius"/>
    </source>
</evidence>
<evidence type="ECO:0000259" key="10">
    <source>
        <dbReference type="PROSITE" id="PS50026"/>
    </source>
</evidence>
<dbReference type="PROSITE" id="PS01186">
    <property type="entry name" value="EGF_2"/>
    <property type="match status" value="1"/>
</dbReference>
<evidence type="ECO:0000256" key="3">
    <source>
        <dbReference type="ARBA" id="ARBA00022536"/>
    </source>
</evidence>
<keyword evidence="4" id="KW-0339">Growth factor</keyword>
<keyword evidence="8" id="KW-0472">Membrane</keyword>
<feature type="chain" id="PRO_5046534043" description="EGF-like domain-containing protein" evidence="9">
    <location>
        <begin position="20"/>
        <end position="119"/>
    </location>
</feature>
<dbReference type="EMBL" id="CAUEEQ010008729">
    <property type="protein sequence ID" value="CAJ0932615.1"/>
    <property type="molecule type" value="Genomic_DNA"/>
</dbReference>
<evidence type="ECO:0000256" key="5">
    <source>
        <dbReference type="ARBA" id="ARBA00023157"/>
    </source>
</evidence>
<reference evidence="11" key="1">
    <citation type="submission" date="2023-07" db="EMBL/GenBank/DDBJ databases">
        <authorList>
            <person name="Stuckert A."/>
        </authorList>
    </citation>
    <scope>NUCLEOTIDE SEQUENCE</scope>
</reference>
<dbReference type="PANTHER" id="PTHR10740:SF1">
    <property type="entry name" value="PROTRANSFORMING GROWTH FACTOR ALPHA"/>
    <property type="match status" value="1"/>
</dbReference>
<dbReference type="PROSITE" id="PS00022">
    <property type="entry name" value="EGF_1"/>
    <property type="match status" value="1"/>
</dbReference>
<keyword evidence="8" id="KW-0812">Transmembrane</keyword>
<dbReference type="SUPFAM" id="SSF57196">
    <property type="entry name" value="EGF/Laminin"/>
    <property type="match status" value="1"/>
</dbReference>
<feature type="transmembrane region" description="Helical" evidence="8">
    <location>
        <begin position="77"/>
        <end position="99"/>
    </location>
</feature>
<keyword evidence="6" id="KW-0497">Mitogen</keyword>
<dbReference type="PRINTS" id="PR00009">
    <property type="entry name" value="EGFTGF"/>
</dbReference>
<feature type="signal peptide" evidence="9">
    <location>
        <begin position="1"/>
        <end position="19"/>
    </location>
</feature>
<comment type="caution">
    <text evidence="11">The sequence shown here is derived from an EMBL/GenBank/DDBJ whole genome shotgun (WGS) entry which is preliminary data.</text>
</comment>
<proteinExistence type="predicted"/>
<keyword evidence="8" id="KW-1133">Transmembrane helix</keyword>
<evidence type="ECO:0000256" key="4">
    <source>
        <dbReference type="ARBA" id="ARBA00023030"/>
    </source>
</evidence>
<organism evidence="11 12">
    <name type="scientific">Ranitomeya imitator</name>
    <name type="common">mimic poison frog</name>
    <dbReference type="NCBI Taxonomy" id="111125"/>
    <lineage>
        <taxon>Eukaryota</taxon>
        <taxon>Metazoa</taxon>
        <taxon>Chordata</taxon>
        <taxon>Craniata</taxon>
        <taxon>Vertebrata</taxon>
        <taxon>Euteleostomi</taxon>
        <taxon>Amphibia</taxon>
        <taxon>Batrachia</taxon>
        <taxon>Anura</taxon>
        <taxon>Neobatrachia</taxon>
        <taxon>Hyloidea</taxon>
        <taxon>Dendrobatidae</taxon>
        <taxon>Dendrobatinae</taxon>
        <taxon>Ranitomeya</taxon>
    </lineage>
</organism>
<accession>A0ABN9L468</accession>
<keyword evidence="12" id="KW-1185">Reference proteome</keyword>
<evidence type="ECO:0000256" key="9">
    <source>
        <dbReference type="SAM" id="SignalP"/>
    </source>
</evidence>
<evidence type="ECO:0000256" key="2">
    <source>
        <dbReference type="ARBA" id="ARBA00022525"/>
    </source>
</evidence>
<name>A0ABN9L468_9NEOB</name>
<dbReference type="PROSITE" id="PS50026">
    <property type="entry name" value="EGF_3"/>
    <property type="match status" value="1"/>
</dbReference>
<protein>
    <recommendedName>
        <fullName evidence="10">EGF-like domain-containing protein</fullName>
    </recommendedName>
</protein>
<evidence type="ECO:0000313" key="12">
    <source>
        <dbReference type="Proteomes" id="UP001176940"/>
    </source>
</evidence>
<keyword evidence="3 7" id="KW-0245">EGF-like domain</keyword>
<feature type="disulfide bond" evidence="7">
    <location>
        <begin position="52"/>
        <end position="61"/>
    </location>
</feature>
<dbReference type="Proteomes" id="UP001176940">
    <property type="component" value="Unassembled WGS sequence"/>
</dbReference>
<keyword evidence="2" id="KW-0964">Secreted</keyword>
<gene>
    <name evidence="11" type="ORF">RIMI_LOCUS5182036</name>
</gene>
<feature type="domain" description="EGF-like" evidence="10">
    <location>
        <begin position="22"/>
        <end position="62"/>
    </location>
</feature>
<evidence type="ECO:0000313" key="11">
    <source>
        <dbReference type="EMBL" id="CAJ0932615.1"/>
    </source>
</evidence>
<comment type="caution">
    <text evidence="7">Lacks conserved residue(s) required for the propagation of feature annotation.</text>
</comment>
<evidence type="ECO:0000256" key="1">
    <source>
        <dbReference type="ARBA" id="ARBA00004239"/>
    </source>
</evidence>
<evidence type="ECO:0000256" key="7">
    <source>
        <dbReference type="PROSITE-ProRule" id="PRU00076"/>
    </source>
</evidence>
<dbReference type="InterPro" id="IPR000742">
    <property type="entry name" value="EGF"/>
</dbReference>
<comment type="subcellular location">
    <subcellularLocation>
        <location evidence="1">Secreted</location>
        <location evidence="1">Extracellular space</location>
    </subcellularLocation>
</comment>
<keyword evidence="5 7" id="KW-1015">Disulfide bond</keyword>
<sequence length="119" mass="13186">MLGGALFNIAAFFVAAVSSEILFADCPDTYTQFCFHGTCRFLVSEWTASCICFKGYIGSRCQQMDLFQVLAGDPRSILVVAFVAVLTLMVTTCLGIYLCRRETFSKLTLLKTIDVHGKF</sequence>
<dbReference type="PANTHER" id="PTHR10740">
    <property type="entry name" value="TRANSFORMING GROWTH FACTOR ALPHA"/>
    <property type="match status" value="1"/>
</dbReference>
<evidence type="ECO:0000256" key="6">
    <source>
        <dbReference type="ARBA" id="ARBA00023246"/>
    </source>
</evidence>
<keyword evidence="9" id="KW-0732">Signal</keyword>
<dbReference type="Gene3D" id="2.10.25.10">
    <property type="entry name" value="Laminin"/>
    <property type="match status" value="1"/>
</dbReference>